<accession>A0A543CDQ3</accession>
<evidence type="ECO:0000259" key="1">
    <source>
        <dbReference type="PROSITE" id="PS51186"/>
    </source>
</evidence>
<evidence type="ECO:0000313" key="3">
    <source>
        <dbReference type="Proteomes" id="UP000316096"/>
    </source>
</evidence>
<dbReference type="Pfam" id="PF00583">
    <property type="entry name" value="Acetyltransf_1"/>
    <property type="match status" value="1"/>
</dbReference>
<protein>
    <recommendedName>
        <fullName evidence="1">N-acetyltransferase domain-containing protein</fullName>
    </recommendedName>
</protein>
<reference evidence="2 3" key="1">
    <citation type="submission" date="2019-06" db="EMBL/GenBank/DDBJ databases">
        <title>Sequencing the genomes of 1000 actinobacteria strains.</title>
        <authorList>
            <person name="Klenk H.-P."/>
        </authorList>
    </citation>
    <scope>NUCLEOTIDE SEQUENCE [LARGE SCALE GENOMIC DNA]</scope>
    <source>
        <strain evidence="2 3">DSM 102200</strain>
    </source>
</reference>
<dbReference type="Proteomes" id="UP000316096">
    <property type="component" value="Unassembled WGS sequence"/>
</dbReference>
<name>A0A543CDQ3_9ACTN</name>
<organism evidence="2 3">
    <name type="scientific">Actinoallomurus bryophytorum</name>
    <dbReference type="NCBI Taxonomy" id="1490222"/>
    <lineage>
        <taxon>Bacteria</taxon>
        <taxon>Bacillati</taxon>
        <taxon>Actinomycetota</taxon>
        <taxon>Actinomycetes</taxon>
        <taxon>Streptosporangiales</taxon>
        <taxon>Thermomonosporaceae</taxon>
        <taxon>Actinoallomurus</taxon>
    </lineage>
</organism>
<dbReference type="InterPro" id="IPR016794">
    <property type="entry name" value="UCP21603_acetyltransf"/>
</dbReference>
<dbReference type="Gene3D" id="3.40.630.30">
    <property type="match status" value="1"/>
</dbReference>
<comment type="caution">
    <text evidence="2">The sequence shown here is derived from an EMBL/GenBank/DDBJ whole genome shotgun (WGS) entry which is preliminary data.</text>
</comment>
<evidence type="ECO:0000313" key="2">
    <source>
        <dbReference type="EMBL" id="TQL95150.1"/>
    </source>
</evidence>
<keyword evidence="3" id="KW-1185">Reference proteome</keyword>
<dbReference type="GO" id="GO:0016747">
    <property type="term" value="F:acyltransferase activity, transferring groups other than amino-acyl groups"/>
    <property type="evidence" value="ECO:0007669"/>
    <property type="project" value="InterPro"/>
</dbReference>
<dbReference type="PROSITE" id="PS51186">
    <property type="entry name" value="GNAT"/>
    <property type="match status" value="1"/>
</dbReference>
<proteinExistence type="predicted"/>
<dbReference type="AlphaFoldDB" id="A0A543CDQ3"/>
<dbReference type="PIRSF" id="PIRSF021603">
    <property type="entry name" value="UCP21603_acetyltransf"/>
    <property type="match status" value="1"/>
</dbReference>
<feature type="domain" description="N-acetyltransferase" evidence="1">
    <location>
        <begin position="142"/>
        <end position="283"/>
    </location>
</feature>
<dbReference type="Pfam" id="PF13312">
    <property type="entry name" value="DUF4081"/>
    <property type="match status" value="1"/>
</dbReference>
<dbReference type="EMBL" id="VFOZ01000001">
    <property type="protein sequence ID" value="TQL95150.1"/>
    <property type="molecule type" value="Genomic_DNA"/>
</dbReference>
<dbReference type="InterPro" id="IPR025289">
    <property type="entry name" value="DUF4081"/>
</dbReference>
<gene>
    <name evidence="2" type="ORF">FB559_0646</name>
</gene>
<dbReference type="InterPro" id="IPR016181">
    <property type="entry name" value="Acyl_CoA_acyltransferase"/>
</dbReference>
<sequence length="283" mass="30805">MSPVLRTSPVRILDDRHLDDAIAILDADPVSNVFVSSRVHIAGLDPGRLGAQMWGYHRDGRLTALCYSGANLVPVAADSQAARHFADKARSQGRRCSSIVGPVAPVTQLWNALRPYWGSPRAVREAQPVMSTTSPPPVAPDDAVRRVTMKDFDTLYPACVAMFTEEVGISPQTGDGGVLYRARVAELIRSGRAFARIEGGRVVFKAEIGAVTPYACQVQGVWVNPEMRGRRYAVHGMAAVVDEALRTIAPAVSLYVNDFNAPARATYRRVGLHDVNTFMSVMF</sequence>
<dbReference type="InterPro" id="IPR000182">
    <property type="entry name" value="GNAT_dom"/>
</dbReference>
<dbReference type="SUPFAM" id="SSF55729">
    <property type="entry name" value="Acyl-CoA N-acyltransferases (Nat)"/>
    <property type="match status" value="1"/>
</dbReference>